<evidence type="ECO:0000256" key="1">
    <source>
        <dbReference type="SAM" id="Phobius"/>
    </source>
</evidence>
<accession>A0A6J6Z317</accession>
<reference evidence="3" key="1">
    <citation type="submission" date="2020-05" db="EMBL/GenBank/DDBJ databases">
        <authorList>
            <person name="Chiriac C."/>
            <person name="Salcher M."/>
            <person name="Ghai R."/>
            <person name="Kavagutti S V."/>
        </authorList>
    </citation>
    <scope>NUCLEOTIDE SEQUENCE</scope>
</reference>
<feature type="transmembrane region" description="Helical" evidence="1">
    <location>
        <begin position="112"/>
        <end position="137"/>
    </location>
</feature>
<organism evidence="3">
    <name type="scientific">freshwater metagenome</name>
    <dbReference type="NCBI Taxonomy" id="449393"/>
    <lineage>
        <taxon>unclassified sequences</taxon>
        <taxon>metagenomes</taxon>
        <taxon>ecological metagenomes</taxon>
    </lineage>
</organism>
<protein>
    <submittedName>
        <fullName evidence="3">Unannotated protein</fullName>
    </submittedName>
</protein>
<keyword evidence="1" id="KW-1133">Transmembrane helix</keyword>
<name>A0A6J6Z317_9ZZZZ</name>
<gene>
    <name evidence="3" type="ORF">UFOPK3139_00273</name>
    <name evidence="4" type="ORF">UFOPK3543_00829</name>
</gene>
<evidence type="ECO:0000313" key="3">
    <source>
        <dbReference type="EMBL" id="CAB4814893.1"/>
    </source>
</evidence>
<dbReference type="Pfam" id="PF14340">
    <property type="entry name" value="DUF4395"/>
    <property type="match status" value="1"/>
</dbReference>
<evidence type="ECO:0000259" key="2">
    <source>
        <dbReference type="Pfam" id="PF14340"/>
    </source>
</evidence>
<feature type="transmembrane region" description="Helical" evidence="1">
    <location>
        <begin position="85"/>
        <end position="106"/>
    </location>
</feature>
<evidence type="ECO:0000313" key="4">
    <source>
        <dbReference type="EMBL" id="CAB4900344.1"/>
    </source>
</evidence>
<keyword evidence="1" id="KW-0472">Membrane</keyword>
<dbReference type="AlphaFoldDB" id="A0A6J6Z317"/>
<feature type="transmembrane region" description="Helical" evidence="1">
    <location>
        <begin position="20"/>
        <end position="47"/>
    </location>
</feature>
<keyword evidence="1" id="KW-0812">Transmembrane</keyword>
<dbReference type="EMBL" id="CAFABA010000006">
    <property type="protein sequence ID" value="CAB4814893.1"/>
    <property type="molecule type" value="Genomic_DNA"/>
</dbReference>
<sequence>MRALFTFPNPVNEHAARVVALGVVVMSVITVAFAQHWLLFVVAYGFVARVMTGPTLSPLGRIATQVVVPLLGRPPKLVPGPPKRFAQSVGAVFSLTALVLHFGFGATLAADVVLGLLAVAASLEAFFAVCLGCMVFGRLMRAGVIPRDVCESCDDLWVRAAV</sequence>
<feature type="domain" description="DUF4395" evidence="2">
    <location>
        <begin position="11"/>
        <end position="141"/>
    </location>
</feature>
<dbReference type="EMBL" id="CAFBMH010000020">
    <property type="protein sequence ID" value="CAB4900344.1"/>
    <property type="molecule type" value="Genomic_DNA"/>
</dbReference>
<dbReference type="InterPro" id="IPR025508">
    <property type="entry name" value="DUF4395"/>
</dbReference>
<proteinExistence type="predicted"/>